<dbReference type="AlphaFoldDB" id="L2FYJ1"/>
<dbReference type="Pfam" id="PF06985">
    <property type="entry name" value="HET"/>
    <property type="match status" value="1"/>
</dbReference>
<sequence>MDKIYRDKRLLIWLGEPADDSNVALDLIEAMDRYIEAEKDGSEKVVDEDLFESTSTWKAFREFIRRPWFTRRWIVQEFVLSRHKHVYVGNRNFCFETIIVLCCLIQHQRRYLSEDEEEYSVCGGLGEHSKPLKHGFQAPILDPTDNLIRLWNVFQAVGREETSDLTLENLLDNFASFESHDHRDGIYALISMASDVHRMDWFPDYSTNQTVTDVYNQAVPHIVRSGGSIDVICHRAHDWDPAQSVSHPSR</sequence>
<name>L2FYJ1_COLFN</name>
<gene>
    <name evidence="2" type="ORF">CGGC5_8692</name>
</gene>
<dbReference type="PANTHER" id="PTHR24148:SF64">
    <property type="entry name" value="HETEROKARYON INCOMPATIBILITY DOMAIN-CONTAINING PROTEIN"/>
    <property type="match status" value="1"/>
</dbReference>
<feature type="domain" description="Heterokaryon incompatibility" evidence="1">
    <location>
        <begin position="1"/>
        <end position="77"/>
    </location>
</feature>
<dbReference type="InterPro" id="IPR010730">
    <property type="entry name" value="HET"/>
</dbReference>
<evidence type="ECO:0000259" key="1">
    <source>
        <dbReference type="Pfam" id="PF06985"/>
    </source>
</evidence>
<dbReference type="STRING" id="1213859.L2FYJ1"/>
<proteinExistence type="predicted"/>
<dbReference type="InterPro" id="IPR052895">
    <property type="entry name" value="HetReg/Transcr_Mod"/>
</dbReference>
<protein>
    <submittedName>
        <fullName evidence="2">Ankyrin and het domain protein</fullName>
    </submittedName>
</protein>
<reference evidence="2" key="1">
    <citation type="submission" date="2012-08" db="EMBL/GenBank/DDBJ databases">
        <title>Genome analysis of Colletotrichum orbiculare and Colletotrichum fructicola.</title>
        <authorList>
            <person name="Gan P.H.P."/>
            <person name="Ikeda K."/>
            <person name="Irieda H."/>
            <person name="Narusaka M."/>
            <person name="O'Connell R.J."/>
            <person name="Narusaka Y."/>
            <person name="Takano Y."/>
            <person name="Kubo Y."/>
            <person name="Shirasu K."/>
        </authorList>
    </citation>
    <scope>NUCLEOTIDE SEQUENCE</scope>
    <source>
        <strain evidence="2">Nara gc5</strain>
    </source>
</reference>
<evidence type="ECO:0000313" key="2">
    <source>
        <dbReference type="EMBL" id="ELA31141.1"/>
    </source>
</evidence>
<dbReference type="HOGENOM" id="CLU_1111312_0_0_1"/>
<organism evidence="2">
    <name type="scientific">Colletotrichum fructicola (strain Nara gc5)</name>
    <name type="common">Anthracnose fungus</name>
    <name type="synonym">Colletotrichum gloeosporioides (strain Nara gc5)</name>
    <dbReference type="NCBI Taxonomy" id="1213859"/>
    <lineage>
        <taxon>Eukaryota</taxon>
        <taxon>Fungi</taxon>
        <taxon>Dikarya</taxon>
        <taxon>Ascomycota</taxon>
        <taxon>Pezizomycotina</taxon>
        <taxon>Sordariomycetes</taxon>
        <taxon>Hypocreomycetidae</taxon>
        <taxon>Glomerellales</taxon>
        <taxon>Glomerellaceae</taxon>
        <taxon>Colletotrichum</taxon>
        <taxon>Colletotrichum gloeosporioides species complex</taxon>
    </lineage>
</organism>
<dbReference type="EMBL" id="KB020767">
    <property type="protein sequence ID" value="ELA31141.1"/>
    <property type="molecule type" value="Genomic_DNA"/>
</dbReference>
<accession>L2FYJ1</accession>
<dbReference type="PANTHER" id="PTHR24148">
    <property type="entry name" value="ANKYRIN REPEAT DOMAIN-CONTAINING PROTEIN 39 HOMOLOG-RELATED"/>
    <property type="match status" value="1"/>
</dbReference>